<organism evidence="2 3">
    <name type="scientific">Collinsella aerofaciens (strain ATCC 25986 / DSM 3979 / JCM 10188 / KCTC 3647 / NCTC 11838 / VPI 1003)</name>
    <dbReference type="NCBI Taxonomy" id="411903"/>
    <lineage>
        <taxon>Bacteria</taxon>
        <taxon>Bacillati</taxon>
        <taxon>Actinomycetota</taxon>
        <taxon>Coriobacteriia</taxon>
        <taxon>Coriobacteriales</taxon>
        <taxon>Coriobacteriaceae</taxon>
        <taxon>Collinsella</taxon>
    </lineage>
</organism>
<protein>
    <submittedName>
        <fullName evidence="2">Uncharacterized protein</fullName>
    </submittedName>
</protein>
<comment type="caution">
    <text evidence="2">The sequence shown here is derived from an EMBL/GenBank/DDBJ whole genome shotgun (WGS) entry which is preliminary data.</text>
</comment>
<gene>
    <name evidence="2" type="ORF">COLAER_00304</name>
</gene>
<proteinExistence type="predicted"/>
<name>A4E7C4_COLAA</name>
<dbReference type="Proteomes" id="UP000002979">
    <property type="component" value="Unassembled WGS sequence"/>
</dbReference>
<keyword evidence="1" id="KW-1133">Transmembrane helix</keyword>
<evidence type="ECO:0000313" key="2">
    <source>
        <dbReference type="EMBL" id="EBA40632.1"/>
    </source>
</evidence>
<evidence type="ECO:0000256" key="1">
    <source>
        <dbReference type="SAM" id="Phobius"/>
    </source>
</evidence>
<evidence type="ECO:0000313" key="3">
    <source>
        <dbReference type="Proteomes" id="UP000002979"/>
    </source>
</evidence>
<dbReference type="AlphaFoldDB" id="A4E7C4"/>
<keyword evidence="1" id="KW-0812">Transmembrane</keyword>
<keyword evidence="1" id="KW-0472">Membrane</keyword>
<reference evidence="2 3" key="1">
    <citation type="submission" date="2007-01" db="EMBL/GenBank/DDBJ databases">
        <title>Draft genome sequence of Collinsella aerofaciens (ATCC 25986).</title>
        <authorList>
            <person name="Sudarsanam P."/>
            <person name="Ley R."/>
            <person name="Guruge J."/>
            <person name="Turnbaugh P.J."/>
            <person name="Mahowald M."/>
            <person name="Liep D."/>
            <person name="Gordon J."/>
        </authorList>
    </citation>
    <scope>NUCLEOTIDE SEQUENCE [LARGE SCALE GENOMIC DNA]</scope>
    <source>
        <strain evidence="3">ATCC 25986 / DSM 3979 / JCM 10188 / KCTC 3647 / NCTC 11838 / VPI 1003</strain>
    </source>
</reference>
<dbReference type="EMBL" id="AAVN02000001">
    <property type="protein sequence ID" value="EBA40632.1"/>
    <property type="molecule type" value="Genomic_DNA"/>
</dbReference>
<reference evidence="2 3" key="2">
    <citation type="submission" date="2007-04" db="EMBL/GenBank/DDBJ databases">
        <authorList>
            <person name="Fulton L."/>
            <person name="Clifton S."/>
            <person name="Fulton B."/>
            <person name="Xu J."/>
            <person name="Minx P."/>
            <person name="Mardis E.R."/>
            <person name="Wilson R.K."/>
        </authorList>
    </citation>
    <scope>NUCLEOTIDE SEQUENCE [LARGE SCALE GENOMIC DNA]</scope>
    <source>
        <strain evidence="3">ATCC 25986 / DSM 3979 / JCM 10188 / KCTC 3647 / NCTC 11838 / VPI 1003</strain>
    </source>
</reference>
<feature type="transmembrane region" description="Helical" evidence="1">
    <location>
        <begin position="109"/>
        <end position="132"/>
    </location>
</feature>
<sequence>MAIPATTTPRERTDAMSNPFENASERLSALIERASGLLEDIEDTPSATRRAVGAGTVEAEPLRLLREAIELNRAQLEAFREYSRRYDDELAEQRRNAAVQAEQSRKVNILSLAIAALSLVFAIAAVLAPYIWPQP</sequence>
<accession>A4E7C4</accession>